<dbReference type="PANTHER" id="PTHR43553">
    <property type="entry name" value="HEAVY METAL TRANSPORTER"/>
    <property type="match status" value="1"/>
</dbReference>
<proteinExistence type="inferred from homology"/>
<dbReference type="InterPro" id="IPR027417">
    <property type="entry name" value="P-loop_NTPase"/>
</dbReference>
<feature type="domain" description="AAA+ ATPase" evidence="5">
    <location>
        <begin position="16"/>
        <end position="185"/>
    </location>
</feature>
<dbReference type="GO" id="GO:0043190">
    <property type="term" value="C:ATP-binding cassette (ABC) transporter complex"/>
    <property type="evidence" value="ECO:0007669"/>
    <property type="project" value="TreeGrafter"/>
</dbReference>
<name>A0A6A0B667_9LACT</name>
<evidence type="ECO:0000259" key="5">
    <source>
        <dbReference type="SMART" id="SM00382"/>
    </source>
</evidence>
<comment type="caution">
    <text evidence="6">The sequence shown here is derived from an EMBL/GenBank/DDBJ whole genome shotgun (WGS) entry which is preliminary data.</text>
</comment>
<dbReference type="GO" id="GO:0005524">
    <property type="term" value="F:ATP binding"/>
    <property type="evidence" value="ECO:0007669"/>
    <property type="project" value="UniProtKB-KW"/>
</dbReference>
<evidence type="ECO:0000256" key="2">
    <source>
        <dbReference type="ARBA" id="ARBA00022448"/>
    </source>
</evidence>
<dbReference type="InterPro" id="IPR003593">
    <property type="entry name" value="AAA+_ATPase"/>
</dbReference>
<dbReference type="InterPro" id="IPR050095">
    <property type="entry name" value="ECF_ABC_transporter_ATP-bd"/>
</dbReference>
<dbReference type="GO" id="GO:0016887">
    <property type="term" value="F:ATP hydrolysis activity"/>
    <property type="evidence" value="ECO:0007669"/>
    <property type="project" value="InterPro"/>
</dbReference>
<protein>
    <recommendedName>
        <fullName evidence="5">AAA+ ATPase domain-containing protein</fullName>
    </recommendedName>
</protein>
<evidence type="ECO:0000256" key="4">
    <source>
        <dbReference type="ARBA" id="ARBA00022840"/>
    </source>
</evidence>
<keyword evidence="2" id="KW-0813">Transport</keyword>
<dbReference type="SUPFAM" id="SSF52540">
    <property type="entry name" value="P-loop containing nucleoside triphosphate hydrolases"/>
    <property type="match status" value="2"/>
</dbReference>
<accession>A0A6A0B667</accession>
<dbReference type="InterPro" id="IPR003439">
    <property type="entry name" value="ABC_transporter-like_ATP-bd"/>
</dbReference>
<gene>
    <name evidence="6" type="ORF">Hs20B_01820</name>
</gene>
<dbReference type="Pfam" id="PF00005">
    <property type="entry name" value="ABC_tran"/>
    <property type="match status" value="2"/>
</dbReference>
<sequence length="358" mass="39967">MRKVLDLEGHQLTIDQGQKILITGPIASGKTQFLAALASHLPKHEIDQHFQDIDANFISGSVAENLAFTLENDAAPREQMLEAVTAAAETYALTAFLGTDIRDLPTRQKELLAMAQILIHPADILLLDAPAFLPDEFPGCLIVAGRLTDYDANLFDQVITLTADPSEHDVKPDFTRQINPDKAILSVTELVEDMSFQVFEGEKLALSHHSDAPIGDMLAGFRKTTGEVDYYYENITLQPLDKRTKKVNYVPKNPFDMLFVRRVSDLKISDELLTLCGLSDQAKNKTLIKDLSHGQKRLFVTASVLMRQAPVIIFDQPELTHFPEILQYLDARQITVVVLSNQPDVVALMDRQEVFDAD</sequence>
<evidence type="ECO:0000256" key="3">
    <source>
        <dbReference type="ARBA" id="ARBA00022741"/>
    </source>
</evidence>
<keyword evidence="7" id="KW-1185">Reference proteome</keyword>
<dbReference type="SMART" id="SM00382">
    <property type="entry name" value="AAA"/>
    <property type="match status" value="1"/>
</dbReference>
<reference evidence="6 7" key="1">
    <citation type="submission" date="2020-02" db="EMBL/GenBank/DDBJ databases">
        <title>Draft genome sequence of Lactococcus sp. Hs20B0-1.</title>
        <authorList>
            <person name="Noda S."/>
            <person name="Yuki M."/>
            <person name="Ohkuma M."/>
        </authorList>
    </citation>
    <scope>NUCLEOTIDE SEQUENCE [LARGE SCALE GENOMIC DNA]</scope>
    <source>
        <strain evidence="6 7">Hs20B0-1</strain>
    </source>
</reference>
<dbReference type="GO" id="GO:0042626">
    <property type="term" value="F:ATPase-coupled transmembrane transporter activity"/>
    <property type="evidence" value="ECO:0007669"/>
    <property type="project" value="TreeGrafter"/>
</dbReference>
<evidence type="ECO:0000313" key="6">
    <source>
        <dbReference type="EMBL" id="GFH39784.1"/>
    </source>
</evidence>
<organism evidence="6 7">
    <name type="scientific">Pseudolactococcus insecticola</name>
    <dbReference type="NCBI Taxonomy" id="2709158"/>
    <lineage>
        <taxon>Bacteria</taxon>
        <taxon>Bacillati</taxon>
        <taxon>Bacillota</taxon>
        <taxon>Bacilli</taxon>
        <taxon>Lactobacillales</taxon>
        <taxon>Streptococcaceae</taxon>
        <taxon>Pseudolactococcus</taxon>
    </lineage>
</organism>
<dbReference type="Gene3D" id="3.40.50.300">
    <property type="entry name" value="P-loop containing nucleotide triphosphate hydrolases"/>
    <property type="match status" value="2"/>
</dbReference>
<comment type="similarity">
    <text evidence="1">Belongs to the ABC transporter superfamily.</text>
</comment>
<evidence type="ECO:0000256" key="1">
    <source>
        <dbReference type="ARBA" id="ARBA00005417"/>
    </source>
</evidence>
<keyword evidence="4" id="KW-0067">ATP-binding</keyword>
<evidence type="ECO:0000313" key="7">
    <source>
        <dbReference type="Proteomes" id="UP000475928"/>
    </source>
</evidence>
<dbReference type="AlphaFoldDB" id="A0A6A0B667"/>
<dbReference type="RefSeq" id="WP_172354696.1">
    <property type="nucleotide sequence ID" value="NZ_BLLH01000001.1"/>
</dbReference>
<dbReference type="Proteomes" id="UP000475928">
    <property type="component" value="Unassembled WGS sequence"/>
</dbReference>
<keyword evidence="3" id="KW-0547">Nucleotide-binding</keyword>
<dbReference type="EMBL" id="BLLH01000001">
    <property type="protein sequence ID" value="GFH39784.1"/>
    <property type="molecule type" value="Genomic_DNA"/>
</dbReference>